<reference evidence="2" key="1">
    <citation type="submission" date="2022-11" db="EMBL/GenBank/DDBJ databases">
        <title>Chromosomal genome sequence assembly and mating type (MAT) locus characterization of the leprose asexual lichenized fungus Lepraria neglecta (Nyl.) Erichsen.</title>
        <authorList>
            <person name="Allen J.L."/>
            <person name="Pfeffer B."/>
        </authorList>
    </citation>
    <scope>NUCLEOTIDE SEQUENCE</scope>
    <source>
        <strain evidence="2">Allen 5258</strain>
    </source>
</reference>
<evidence type="ECO:0000313" key="2">
    <source>
        <dbReference type="EMBL" id="KAK3176112.1"/>
    </source>
</evidence>
<dbReference type="PANTHER" id="PTHR38886">
    <property type="entry name" value="SESA DOMAIN-CONTAINING PROTEIN"/>
    <property type="match status" value="1"/>
</dbReference>
<evidence type="ECO:0000313" key="3">
    <source>
        <dbReference type="Proteomes" id="UP001276659"/>
    </source>
</evidence>
<dbReference type="PANTHER" id="PTHR38886:SF1">
    <property type="entry name" value="NACHT-NTPASE AND P-LOOP NTPASES N-TERMINAL DOMAIN-CONTAINING PROTEIN"/>
    <property type="match status" value="1"/>
</dbReference>
<dbReference type="EMBL" id="JASNWA010000004">
    <property type="protein sequence ID" value="KAK3176112.1"/>
    <property type="molecule type" value="Genomic_DNA"/>
</dbReference>
<organism evidence="2 3">
    <name type="scientific">Lepraria neglecta</name>
    <dbReference type="NCBI Taxonomy" id="209136"/>
    <lineage>
        <taxon>Eukaryota</taxon>
        <taxon>Fungi</taxon>
        <taxon>Dikarya</taxon>
        <taxon>Ascomycota</taxon>
        <taxon>Pezizomycotina</taxon>
        <taxon>Lecanoromycetes</taxon>
        <taxon>OSLEUM clade</taxon>
        <taxon>Lecanoromycetidae</taxon>
        <taxon>Lecanorales</taxon>
        <taxon>Lecanorineae</taxon>
        <taxon>Stereocaulaceae</taxon>
        <taxon>Lepraria</taxon>
    </lineage>
</organism>
<dbReference type="AlphaFoldDB" id="A0AAE0DN89"/>
<comment type="caution">
    <text evidence="2">The sequence shown here is derived from an EMBL/GenBank/DDBJ whole genome shotgun (WGS) entry which is preliminary data.</text>
</comment>
<feature type="domain" description="DUF6590" evidence="1">
    <location>
        <begin position="191"/>
        <end position="352"/>
    </location>
</feature>
<dbReference type="InterPro" id="IPR046497">
    <property type="entry name" value="DUF6590"/>
</dbReference>
<accession>A0AAE0DN89</accession>
<keyword evidence="3" id="KW-1185">Reference proteome</keyword>
<dbReference type="Proteomes" id="UP001276659">
    <property type="component" value="Unassembled WGS sequence"/>
</dbReference>
<gene>
    <name evidence="2" type="ORF">OEA41_007434</name>
</gene>
<sequence length="380" mass="42462">MSFGFSAGDFIAAASLAYKLISALSESSGSSMEYQQLIQDLSCVHRTLLQVEQMKAANQLNQSTINALRHQVDSARAPIEAFLEKTEKYRRSLGVSGGLGSSVKDSWRKMGWSLHKKDDVKAFVAKPPGTSVFMTVYGAQELGSDCALEDEKTIPAPDYDSDLVVFEHIGLRSGGTRYHDPAFYSHLKDARDFFRIGQVFMMLWNVEDLVKEAHIVADDQPSIEDDRIARTRYANYYTGPYTGPTTVRRFLVVHEGIRSSYCLPVSTLGLRGCSQQPDQENYGIIFTGSQCPSLLPGETGMVKPPIRVNATHPSAALPLQARIDYRRLCEVEHNVRCKDVGLVDIDSIIDLLQHLEPCRVNRETKVHNVEVEDEELDEIE</sequence>
<evidence type="ECO:0000259" key="1">
    <source>
        <dbReference type="Pfam" id="PF20233"/>
    </source>
</evidence>
<dbReference type="Pfam" id="PF20233">
    <property type="entry name" value="DUF6590"/>
    <property type="match status" value="1"/>
</dbReference>
<protein>
    <recommendedName>
        <fullName evidence="1">DUF6590 domain-containing protein</fullName>
    </recommendedName>
</protein>
<name>A0AAE0DN89_9LECA</name>
<proteinExistence type="predicted"/>